<accession>A0A4Q9R0K0</accession>
<feature type="region of interest" description="Disordered" evidence="1">
    <location>
        <begin position="52"/>
        <end position="79"/>
    </location>
</feature>
<comment type="caution">
    <text evidence="2">The sequence shown here is derived from an EMBL/GenBank/DDBJ whole genome shotgun (WGS) entry which is preliminary data.</text>
</comment>
<evidence type="ECO:0000313" key="4">
    <source>
        <dbReference type="Proteomes" id="UP000291334"/>
    </source>
</evidence>
<evidence type="ECO:0000256" key="1">
    <source>
        <dbReference type="SAM" id="MobiDB-lite"/>
    </source>
</evidence>
<evidence type="ECO:0000313" key="3">
    <source>
        <dbReference type="EMBL" id="TBV05368.1"/>
    </source>
</evidence>
<dbReference type="RefSeq" id="WP_131174783.1">
    <property type="nucleotide sequence ID" value="NZ_QJUL01000017.1"/>
</dbReference>
<protein>
    <submittedName>
        <fullName evidence="2">Uncharacterized protein</fullName>
    </submittedName>
</protein>
<dbReference type="Proteomes" id="UP000291334">
    <property type="component" value="Unassembled WGS sequence"/>
</dbReference>
<feature type="compositionally biased region" description="Basic and acidic residues" evidence="1">
    <location>
        <begin position="56"/>
        <end position="79"/>
    </location>
</feature>
<dbReference type="EMBL" id="QJUM01000013">
    <property type="protein sequence ID" value="TBV05368.1"/>
    <property type="molecule type" value="Genomic_DNA"/>
</dbReference>
<sequence length="79" mass="8906">MSDKTRPSASEIDPTPPNQPAKDLEGDDVNVVHKETQRHGDKTETVDRVVTPTSIKTKEQEAEKLERANREVSRKLDKP</sequence>
<keyword evidence="4" id="KW-1185">Reference proteome</keyword>
<gene>
    <name evidence="3" type="ORF">DNK34_12535</name>
    <name evidence="2" type="ORF">DNK44_13665</name>
</gene>
<dbReference type="AlphaFoldDB" id="A0A4Q9R0K0"/>
<proteinExistence type="predicted"/>
<feature type="region of interest" description="Disordered" evidence="1">
    <location>
        <begin position="1"/>
        <end position="28"/>
    </location>
</feature>
<dbReference type="Proteomes" id="UP000293172">
    <property type="component" value="Unassembled WGS sequence"/>
</dbReference>
<reference evidence="4 5" key="1">
    <citation type="submission" date="2018-06" db="EMBL/GenBank/DDBJ databases">
        <title>Three novel Pseudomonas species isolated from symptomatic oak.</title>
        <authorList>
            <person name="Bueno-Gonzalez V."/>
            <person name="Brady C."/>
        </authorList>
    </citation>
    <scope>NUCLEOTIDE SEQUENCE [LARGE SCALE GENOMIC DNA]</scope>
    <source>
        <strain evidence="3 4">P26B</strain>
        <strain evidence="2 5">P6B</strain>
    </source>
</reference>
<dbReference type="OrthoDB" id="7013761at2"/>
<evidence type="ECO:0000313" key="5">
    <source>
        <dbReference type="Proteomes" id="UP000293172"/>
    </source>
</evidence>
<organism evidence="2 5">
    <name type="scientific">Phytopseudomonas dryadis</name>
    <dbReference type="NCBI Taxonomy" id="2487520"/>
    <lineage>
        <taxon>Bacteria</taxon>
        <taxon>Pseudomonadati</taxon>
        <taxon>Pseudomonadota</taxon>
        <taxon>Gammaproteobacteria</taxon>
        <taxon>Pseudomonadales</taxon>
        <taxon>Pseudomonadaceae</taxon>
        <taxon>Phytopseudomonas</taxon>
    </lineage>
</organism>
<evidence type="ECO:0000313" key="2">
    <source>
        <dbReference type="EMBL" id="TBU91973.1"/>
    </source>
</evidence>
<dbReference type="EMBL" id="QJUL01000017">
    <property type="protein sequence ID" value="TBU91973.1"/>
    <property type="molecule type" value="Genomic_DNA"/>
</dbReference>
<name>A0A4Q9R0K0_9GAMM</name>